<evidence type="ECO:0000256" key="1">
    <source>
        <dbReference type="SAM" id="Phobius"/>
    </source>
</evidence>
<protein>
    <submittedName>
        <fullName evidence="2">Uncharacterized protein</fullName>
    </submittedName>
</protein>
<evidence type="ECO:0000313" key="2">
    <source>
        <dbReference type="EMBL" id="KWT84958.1"/>
    </source>
</evidence>
<evidence type="ECO:0000313" key="3">
    <source>
        <dbReference type="Proteomes" id="UP000060487"/>
    </source>
</evidence>
<sequence>MRTTIQSKLAFMDIFIFILISMYLILVGLFLLVTGKLHIKEQIYKQFMRMKGKNADRYF</sequence>
<accession>A0ABR5SGS7</accession>
<feature type="transmembrane region" description="Helical" evidence="1">
    <location>
        <begin position="14"/>
        <end position="39"/>
    </location>
</feature>
<dbReference type="EMBL" id="LNQR01000067">
    <property type="protein sequence ID" value="KWT84958.1"/>
    <property type="molecule type" value="Genomic_DNA"/>
</dbReference>
<gene>
    <name evidence="2" type="ORF">ASN18_1888</name>
</gene>
<organism evidence="2 3">
    <name type="scientific">Candidatus Magnetominusculus xianensis</name>
    <dbReference type="NCBI Taxonomy" id="1748249"/>
    <lineage>
        <taxon>Bacteria</taxon>
        <taxon>Pseudomonadati</taxon>
        <taxon>Nitrospirota</taxon>
        <taxon>Nitrospiria</taxon>
        <taxon>Nitrospirales</taxon>
        <taxon>Nitrospiraceae</taxon>
        <taxon>Candidatus Magnetominusculus</taxon>
    </lineage>
</organism>
<proteinExistence type="predicted"/>
<reference evidence="2 3" key="1">
    <citation type="submission" date="2015-11" db="EMBL/GenBank/DDBJ databases">
        <authorList>
            <person name="Lin W."/>
        </authorList>
    </citation>
    <scope>NUCLEOTIDE SEQUENCE [LARGE SCALE GENOMIC DNA]</scope>
    <source>
        <strain evidence="2 3">HCH-1</strain>
    </source>
</reference>
<dbReference type="RefSeq" id="WP_085052501.1">
    <property type="nucleotide sequence ID" value="NZ_LNQR01000067.1"/>
</dbReference>
<comment type="caution">
    <text evidence="2">The sequence shown here is derived from an EMBL/GenBank/DDBJ whole genome shotgun (WGS) entry which is preliminary data.</text>
</comment>
<name>A0ABR5SGS7_9BACT</name>
<keyword evidence="1" id="KW-1133">Transmembrane helix</keyword>
<keyword evidence="3" id="KW-1185">Reference proteome</keyword>
<keyword evidence="1" id="KW-0812">Transmembrane</keyword>
<keyword evidence="1" id="KW-0472">Membrane</keyword>
<dbReference type="Proteomes" id="UP000060487">
    <property type="component" value="Unassembled WGS sequence"/>
</dbReference>